<sequence length="82" mass="8696">MAVLTETVPVDQIRAKAESIDPARVALALAAIPFLVIGWIARSLWRVVWAVVSFAFAAVQYGWAQAAPSPAAEPEPEPEGGP</sequence>
<keyword evidence="1" id="KW-0812">Transmembrane</keyword>
<dbReference type="Proteomes" id="UP001183604">
    <property type="component" value="Unassembled WGS sequence"/>
</dbReference>
<name>A0ABU2ALG9_9ACTN</name>
<keyword evidence="3" id="KW-1185">Reference proteome</keyword>
<proteinExistence type="predicted"/>
<keyword evidence="1" id="KW-1133">Transmembrane helix</keyword>
<evidence type="ECO:0000313" key="3">
    <source>
        <dbReference type="Proteomes" id="UP001183604"/>
    </source>
</evidence>
<evidence type="ECO:0000313" key="2">
    <source>
        <dbReference type="EMBL" id="MDR7336828.1"/>
    </source>
</evidence>
<feature type="transmembrane region" description="Helical" evidence="1">
    <location>
        <begin position="47"/>
        <end position="64"/>
    </location>
</feature>
<protein>
    <recommendedName>
        <fullName evidence="4">DUF3329 domain-containing protein</fullName>
    </recommendedName>
</protein>
<evidence type="ECO:0000256" key="1">
    <source>
        <dbReference type="SAM" id="Phobius"/>
    </source>
</evidence>
<accession>A0ABU2ALG9</accession>
<keyword evidence="1" id="KW-0472">Membrane</keyword>
<dbReference type="RefSeq" id="WP_310283812.1">
    <property type="nucleotide sequence ID" value="NZ_BAAAOM010000002.1"/>
</dbReference>
<reference evidence="2 3" key="1">
    <citation type="submission" date="2023-07" db="EMBL/GenBank/DDBJ databases">
        <title>Sequencing the genomes of 1000 actinobacteria strains.</title>
        <authorList>
            <person name="Klenk H.-P."/>
        </authorList>
    </citation>
    <scope>NUCLEOTIDE SEQUENCE [LARGE SCALE GENOMIC DNA]</scope>
    <source>
        <strain evidence="2 3">DSM 44724</strain>
    </source>
</reference>
<dbReference type="EMBL" id="JAVDYD010000001">
    <property type="protein sequence ID" value="MDR7336828.1"/>
    <property type="molecule type" value="Genomic_DNA"/>
</dbReference>
<gene>
    <name evidence="2" type="ORF">J2S69_000547</name>
</gene>
<organism evidence="2 3">
    <name type="scientific">Glycomyces lechevalierae</name>
    <dbReference type="NCBI Taxonomy" id="256034"/>
    <lineage>
        <taxon>Bacteria</taxon>
        <taxon>Bacillati</taxon>
        <taxon>Actinomycetota</taxon>
        <taxon>Actinomycetes</taxon>
        <taxon>Glycomycetales</taxon>
        <taxon>Glycomycetaceae</taxon>
        <taxon>Glycomyces</taxon>
    </lineage>
</organism>
<comment type="caution">
    <text evidence="2">The sequence shown here is derived from an EMBL/GenBank/DDBJ whole genome shotgun (WGS) entry which is preliminary data.</text>
</comment>
<feature type="transmembrane region" description="Helical" evidence="1">
    <location>
        <begin position="23"/>
        <end position="41"/>
    </location>
</feature>
<evidence type="ECO:0008006" key="4">
    <source>
        <dbReference type="Google" id="ProtNLM"/>
    </source>
</evidence>